<dbReference type="InterPro" id="IPR018266">
    <property type="entry name" value="Ribosomal_eL33_CS"/>
</dbReference>
<dbReference type="SUPFAM" id="SSF50447">
    <property type="entry name" value="Translation proteins"/>
    <property type="match status" value="1"/>
</dbReference>
<dbReference type="Gene3D" id="2.40.10.190">
    <property type="entry name" value="translation elongation factor selb, chain A, domain 4"/>
    <property type="match status" value="1"/>
</dbReference>
<dbReference type="InterPro" id="IPR038661">
    <property type="entry name" value="Ribosomal_eL33_sf"/>
</dbReference>
<dbReference type="GO" id="GO:1990904">
    <property type="term" value="C:ribonucleoprotein complex"/>
    <property type="evidence" value="ECO:0007669"/>
    <property type="project" value="UniProtKB-KW"/>
</dbReference>
<dbReference type="EMBL" id="HBFQ01005099">
    <property type="protein sequence ID" value="CAD8829252.1"/>
    <property type="molecule type" value="Transcribed_RNA"/>
</dbReference>
<comment type="similarity">
    <text evidence="1">Belongs to the eukaryotic ribosomal protein eL33 family.</text>
</comment>
<evidence type="ECO:0000256" key="3">
    <source>
        <dbReference type="ARBA" id="ARBA00023274"/>
    </source>
</evidence>
<evidence type="ECO:0000256" key="2">
    <source>
        <dbReference type="ARBA" id="ARBA00022980"/>
    </source>
</evidence>
<dbReference type="GO" id="GO:0005840">
    <property type="term" value="C:ribosome"/>
    <property type="evidence" value="ECO:0007669"/>
    <property type="project" value="UniProtKB-KW"/>
</dbReference>
<dbReference type="AlphaFoldDB" id="A0A7S0ZR88"/>
<sequence length="115" mass="13143">MAKKVEATKKSITRLYVKGTILGYKRSKSNTYCNCTLLKLDNVRTREETSFYCGKRVAYVYKAKREINGSNFRVMWGKIRRPHGNSGAVRAKFSKNIPPKAFGAPCRIMLYPSNI</sequence>
<evidence type="ECO:0008006" key="5">
    <source>
        <dbReference type="Google" id="ProtNLM"/>
    </source>
</evidence>
<evidence type="ECO:0000313" key="4">
    <source>
        <dbReference type="EMBL" id="CAD8829252.1"/>
    </source>
</evidence>
<keyword evidence="3" id="KW-0687">Ribonucleoprotein</keyword>
<accession>A0A7S0ZR88</accession>
<dbReference type="InterPro" id="IPR009000">
    <property type="entry name" value="Transl_B-barrel_sf"/>
</dbReference>
<reference evidence="4" key="1">
    <citation type="submission" date="2021-01" db="EMBL/GenBank/DDBJ databases">
        <authorList>
            <person name="Corre E."/>
            <person name="Pelletier E."/>
            <person name="Niang G."/>
            <person name="Scheremetjew M."/>
            <person name="Finn R."/>
            <person name="Kale V."/>
            <person name="Holt S."/>
            <person name="Cochrane G."/>
            <person name="Meng A."/>
            <person name="Brown T."/>
            <person name="Cohen L."/>
        </authorList>
    </citation>
    <scope>NUCLEOTIDE SEQUENCE</scope>
</reference>
<dbReference type="Pfam" id="PF01247">
    <property type="entry name" value="Ribosomal_L35Ae"/>
    <property type="match status" value="1"/>
</dbReference>
<proteinExistence type="inferred from homology"/>
<dbReference type="InterPro" id="IPR001780">
    <property type="entry name" value="Ribosomal_eL33"/>
</dbReference>
<dbReference type="HAMAP" id="MF_00573">
    <property type="entry name" value="Ribosomal_eL33"/>
    <property type="match status" value="1"/>
</dbReference>
<dbReference type="GO" id="GO:0006412">
    <property type="term" value="P:translation"/>
    <property type="evidence" value="ECO:0007669"/>
    <property type="project" value="InterPro"/>
</dbReference>
<protein>
    <recommendedName>
        <fullName evidence="5">60S ribosomal protein L35a</fullName>
    </recommendedName>
</protein>
<dbReference type="FunFam" id="2.40.10.190:FF:000001">
    <property type="entry name" value="60S ribosomal protein L35a"/>
    <property type="match status" value="1"/>
</dbReference>
<evidence type="ECO:0000256" key="1">
    <source>
        <dbReference type="ARBA" id="ARBA00009269"/>
    </source>
</evidence>
<keyword evidence="2" id="KW-0689">Ribosomal protein</keyword>
<dbReference type="PANTHER" id="PTHR10902">
    <property type="entry name" value="60S RIBOSOMAL PROTEIN L35A"/>
    <property type="match status" value="1"/>
</dbReference>
<gene>
    <name evidence="4" type="ORF">NSCI0253_LOCUS3598</name>
</gene>
<organism evidence="4">
    <name type="scientific">Noctiluca scintillans</name>
    <name type="common">Sea sparkle</name>
    <name type="synonym">Red tide dinoflagellate</name>
    <dbReference type="NCBI Taxonomy" id="2966"/>
    <lineage>
        <taxon>Eukaryota</taxon>
        <taxon>Sar</taxon>
        <taxon>Alveolata</taxon>
        <taxon>Dinophyceae</taxon>
        <taxon>Noctilucales</taxon>
        <taxon>Noctilucaceae</taxon>
        <taxon>Noctiluca</taxon>
    </lineage>
</organism>
<dbReference type="GO" id="GO:0003735">
    <property type="term" value="F:structural constituent of ribosome"/>
    <property type="evidence" value="ECO:0007669"/>
    <property type="project" value="InterPro"/>
</dbReference>
<dbReference type="PROSITE" id="PS01105">
    <property type="entry name" value="RIBOSOMAL_L35AE"/>
    <property type="match status" value="1"/>
</dbReference>
<name>A0A7S0ZR88_NOCSC</name>